<feature type="compositionally biased region" description="Basic and acidic residues" evidence="1">
    <location>
        <begin position="1"/>
        <end position="23"/>
    </location>
</feature>
<dbReference type="AlphaFoldDB" id="A0AAD3HFW0"/>
<proteinExistence type="predicted"/>
<gene>
    <name evidence="3" type="ORF">CTEN210_17964</name>
</gene>
<dbReference type="Proteomes" id="UP001054902">
    <property type="component" value="Unassembled WGS sequence"/>
</dbReference>
<evidence type="ECO:0000256" key="2">
    <source>
        <dbReference type="SAM" id="Phobius"/>
    </source>
</evidence>
<feature type="transmembrane region" description="Helical" evidence="2">
    <location>
        <begin position="213"/>
        <end position="235"/>
    </location>
</feature>
<feature type="transmembrane region" description="Helical" evidence="2">
    <location>
        <begin position="278"/>
        <end position="295"/>
    </location>
</feature>
<feature type="transmembrane region" description="Helical" evidence="2">
    <location>
        <begin position="72"/>
        <end position="93"/>
    </location>
</feature>
<organism evidence="3 4">
    <name type="scientific">Chaetoceros tenuissimus</name>
    <dbReference type="NCBI Taxonomy" id="426638"/>
    <lineage>
        <taxon>Eukaryota</taxon>
        <taxon>Sar</taxon>
        <taxon>Stramenopiles</taxon>
        <taxon>Ochrophyta</taxon>
        <taxon>Bacillariophyta</taxon>
        <taxon>Coscinodiscophyceae</taxon>
        <taxon>Chaetocerotophycidae</taxon>
        <taxon>Chaetocerotales</taxon>
        <taxon>Chaetocerotaceae</taxon>
        <taxon>Chaetoceros</taxon>
    </lineage>
</organism>
<feature type="transmembrane region" description="Helical" evidence="2">
    <location>
        <begin position="247"/>
        <end position="266"/>
    </location>
</feature>
<sequence>MSDGKKSLRKEQSKPLTVEEKAEFGLNESDSLEEEISIQEFSEQEEDDIQSAKKQITIGEYEVSLPQEKIPLLGLMGCAVVLHIAIFIDNTIYSSMYRYGIILSVCSFFGGTISMVIPSKKAMPINYFLYFVTYAGACFNTVGSGPFAKAGNGFFASWGLCICAAIAADPPGSLRRALFNSTLNLGAAALVVLLTLLPDLINGVPKEFEIETYITVGGCSFTLFLVMLLMTLKWCTWNQKRSSCGESLFLTFLSVLWTFIACMVTFRGPFKEVGSGYFASWFGLVMAVKAAGLEWRNRVKVKKDGREGEGQQ</sequence>
<keyword evidence="2" id="KW-0472">Membrane</keyword>
<feature type="compositionally biased region" description="Acidic residues" evidence="1">
    <location>
        <begin position="30"/>
        <end position="47"/>
    </location>
</feature>
<keyword evidence="4" id="KW-1185">Reference proteome</keyword>
<keyword evidence="2" id="KW-1133">Transmembrane helix</keyword>
<name>A0AAD3HFW0_9STRA</name>
<feature type="region of interest" description="Disordered" evidence="1">
    <location>
        <begin position="1"/>
        <end position="47"/>
    </location>
</feature>
<dbReference type="EMBL" id="BLLK01000074">
    <property type="protein sequence ID" value="GFH61488.1"/>
    <property type="molecule type" value="Genomic_DNA"/>
</dbReference>
<evidence type="ECO:0000313" key="4">
    <source>
        <dbReference type="Proteomes" id="UP001054902"/>
    </source>
</evidence>
<keyword evidence="2" id="KW-0812">Transmembrane</keyword>
<feature type="transmembrane region" description="Helical" evidence="2">
    <location>
        <begin position="183"/>
        <end position="201"/>
    </location>
</feature>
<protein>
    <submittedName>
        <fullName evidence="3">Uncharacterized protein</fullName>
    </submittedName>
</protein>
<evidence type="ECO:0000256" key="1">
    <source>
        <dbReference type="SAM" id="MobiDB-lite"/>
    </source>
</evidence>
<comment type="caution">
    <text evidence="3">The sequence shown here is derived from an EMBL/GenBank/DDBJ whole genome shotgun (WGS) entry which is preliminary data.</text>
</comment>
<reference evidence="3 4" key="1">
    <citation type="journal article" date="2021" name="Sci. Rep.">
        <title>The genome of the diatom Chaetoceros tenuissimus carries an ancient integrated fragment of an extant virus.</title>
        <authorList>
            <person name="Hongo Y."/>
            <person name="Kimura K."/>
            <person name="Takaki Y."/>
            <person name="Yoshida Y."/>
            <person name="Baba S."/>
            <person name="Kobayashi G."/>
            <person name="Nagasaki K."/>
            <person name="Hano T."/>
            <person name="Tomaru Y."/>
        </authorList>
    </citation>
    <scope>NUCLEOTIDE SEQUENCE [LARGE SCALE GENOMIC DNA]</scope>
    <source>
        <strain evidence="3 4">NIES-3715</strain>
    </source>
</reference>
<feature type="transmembrane region" description="Helical" evidence="2">
    <location>
        <begin position="129"/>
        <end position="148"/>
    </location>
</feature>
<feature type="transmembrane region" description="Helical" evidence="2">
    <location>
        <begin position="154"/>
        <end position="171"/>
    </location>
</feature>
<accession>A0AAD3HFW0</accession>
<evidence type="ECO:0000313" key="3">
    <source>
        <dbReference type="EMBL" id="GFH61488.1"/>
    </source>
</evidence>
<feature type="transmembrane region" description="Helical" evidence="2">
    <location>
        <begin position="99"/>
        <end position="117"/>
    </location>
</feature>